<dbReference type="AlphaFoldDB" id="A0A392SEV2"/>
<dbReference type="Proteomes" id="UP000265520">
    <property type="component" value="Unassembled WGS sequence"/>
</dbReference>
<organism evidence="1 2">
    <name type="scientific">Trifolium medium</name>
    <dbReference type="NCBI Taxonomy" id="97028"/>
    <lineage>
        <taxon>Eukaryota</taxon>
        <taxon>Viridiplantae</taxon>
        <taxon>Streptophyta</taxon>
        <taxon>Embryophyta</taxon>
        <taxon>Tracheophyta</taxon>
        <taxon>Spermatophyta</taxon>
        <taxon>Magnoliopsida</taxon>
        <taxon>eudicotyledons</taxon>
        <taxon>Gunneridae</taxon>
        <taxon>Pentapetalae</taxon>
        <taxon>rosids</taxon>
        <taxon>fabids</taxon>
        <taxon>Fabales</taxon>
        <taxon>Fabaceae</taxon>
        <taxon>Papilionoideae</taxon>
        <taxon>50 kb inversion clade</taxon>
        <taxon>NPAAA clade</taxon>
        <taxon>Hologalegina</taxon>
        <taxon>IRL clade</taxon>
        <taxon>Trifolieae</taxon>
        <taxon>Trifolium</taxon>
    </lineage>
</organism>
<proteinExistence type="predicted"/>
<comment type="caution">
    <text evidence="1">The sequence shown here is derived from an EMBL/GenBank/DDBJ whole genome shotgun (WGS) entry which is preliminary data.</text>
</comment>
<keyword evidence="2" id="KW-1185">Reference proteome</keyword>
<evidence type="ECO:0000313" key="2">
    <source>
        <dbReference type="Proteomes" id="UP000265520"/>
    </source>
</evidence>
<name>A0A392SEV2_9FABA</name>
<dbReference type="EMBL" id="LXQA010368481">
    <property type="protein sequence ID" value="MCI47179.1"/>
    <property type="molecule type" value="Genomic_DNA"/>
</dbReference>
<protein>
    <submittedName>
        <fullName evidence="1">Uncharacterized protein</fullName>
    </submittedName>
</protein>
<accession>A0A392SEV2</accession>
<feature type="non-terminal residue" evidence="1">
    <location>
        <position position="36"/>
    </location>
</feature>
<sequence length="36" mass="4222">MERIERGDNNERKCVVTDNMRGDGGKWHLEGQIFDD</sequence>
<evidence type="ECO:0000313" key="1">
    <source>
        <dbReference type="EMBL" id="MCI47179.1"/>
    </source>
</evidence>
<reference evidence="1 2" key="1">
    <citation type="journal article" date="2018" name="Front. Plant Sci.">
        <title>Red Clover (Trifolium pratense) and Zigzag Clover (T. medium) - A Picture of Genomic Similarities and Differences.</title>
        <authorList>
            <person name="Dluhosova J."/>
            <person name="Istvanek J."/>
            <person name="Nedelnik J."/>
            <person name="Repkova J."/>
        </authorList>
    </citation>
    <scope>NUCLEOTIDE SEQUENCE [LARGE SCALE GENOMIC DNA]</scope>
    <source>
        <strain evidence="2">cv. 10/8</strain>
        <tissue evidence="1">Leaf</tissue>
    </source>
</reference>